<evidence type="ECO:0000313" key="1">
    <source>
        <dbReference type="EMBL" id="KAF8819376.1"/>
    </source>
</evidence>
<proteinExistence type="predicted"/>
<evidence type="ECO:0000313" key="2">
    <source>
        <dbReference type="Proteomes" id="UP000823046"/>
    </source>
</evidence>
<accession>A0ABQ7J5U6</accession>
<comment type="caution">
    <text evidence="1">The sequence shown here is derived from an EMBL/GenBank/DDBJ whole genome shotgun (WGS) entry which is preliminary data.</text>
</comment>
<gene>
    <name evidence="1" type="primary">MED8</name>
    <name evidence="1" type="ORF">IE077_001113</name>
</gene>
<name>A0ABQ7J5U6_9APIC</name>
<protein>
    <submittedName>
        <fullName evidence="1">Mediator complex subunit MED8</fullName>
    </submittedName>
</protein>
<dbReference type="EMBL" id="JADAQX010000788">
    <property type="protein sequence ID" value="KAF8819376.1"/>
    <property type="molecule type" value="Genomic_DNA"/>
</dbReference>
<dbReference type="Proteomes" id="UP000823046">
    <property type="component" value="Unassembled WGS sequence"/>
</dbReference>
<keyword evidence="2" id="KW-1185">Reference proteome</keyword>
<sequence>MDNSSEEAQKSYVNDVGHCAADFNEMCNAPLNEDFELKSALPYGKFLSDMTGLCMGLNNFDIAIKPELYHQVAAPIYKLPPNPFTGETDAQILLDCMNAIDTEEVQEEFESLFLESYKHAEEFDSFRNVVRRAERFNSSLEAVILNYSKLERPPKYTRSRNFGKSFSRKSDLDRKDTAKLTYLAALHCSKRVKNVLELKQ</sequence>
<organism evidence="1 2">
    <name type="scientific">Cardiosporidium cionae</name>
    <dbReference type="NCBI Taxonomy" id="476202"/>
    <lineage>
        <taxon>Eukaryota</taxon>
        <taxon>Sar</taxon>
        <taxon>Alveolata</taxon>
        <taxon>Apicomplexa</taxon>
        <taxon>Aconoidasida</taxon>
        <taxon>Nephromycida</taxon>
        <taxon>Cardiosporidium</taxon>
    </lineage>
</organism>
<reference evidence="1 2" key="1">
    <citation type="journal article" date="2020" name="bioRxiv">
        <title>Metabolic contributions of an alphaproteobacterial endosymbiont in the apicomplexan Cardiosporidium cionae.</title>
        <authorList>
            <person name="Hunter E.S."/>
            <person name="Paight C.J."/>
            <person name="Lane C.E."/>
        </authorList>
    </citation>
    <scope>NUCLEOTIDE SEQUENCE [LARGE SCALE GENOMIC DNA]</scope>
    <source>
        <strain evidence="1">ESH_2018</strain>
    </source>
</reference>